<accession>A0A0M3WN91</accession>
<dbReference type="PANTHER" id="PTHR48043:SF145">
    <property type="entry name" value="FI06409P-RELATED"/>
    <property type="match status" value="1"/>
</dbReference>
<evidence type="ECO:0000256" key="5">
    <source>
        <dbReference type="ARBA" id="ARBA00022729"/>
    </source>
</evidence>
<evidence type="ECO:0000313" key="9">
    <source>
        <dbReference type="Proteomes" id="UP000204667"/>
    </source>
</evidence>
<keyword evidence="9" id="KW-1185">Reference proteome</keyword>
<keyword evidence="4 7" id="KW-0808">Transferase</keyword>
<gene>
    <name evidence="8" type="primary">egt</name>
</gene>
<organism evidence="8 9">
    <name type="scientific">Perigonia lusca single nucleopolyhedrovirus</name>
    <dbReference type="NCBI Taxonomy" id="1675865"/>
    <lineage>
        <taxon>Viruses</taxon>
        <taxon>Viruses incertae sedis</taxon>
        <taxon>Naldaviricetes</taxon>
        <taxon>Lefavirales</taxon>
        <taxon>Baculoviridae</taxon>
        <taxon>Alphabaculovirus</taxon>
        <taxon>Alphabaculovirus peluscae</taxon>
        <taxon>Perigonia lusca nucleopolyhedrovirus</taxon>
    </lineage>
</organism>
<dbReference type="CDD" id="cd03784">
    <property type="entry name" value="GT1_Gtf-like"/>
    <property type="match status" value="1"/>
</dbReference>
<dbReference type="InterPro" id="IPR050271">
    <property type="entry name" value="UDP-glycosyltransferase"/>
</dbReference>
<dbReference type="OrthoDB" id="5462at10239"/>
<evidence type="ECO:0000256" key="3">
    <source>
        <dbReference type="ARBA" id="ARBA00022676"/>
    </source>
</evidence>
<reference evidence="8 9" key="1">
    <citation type="journal article" date="2016" name="Sci. Rep.">
        <title>Genome sequence of Perigonia lusca single nucleopolyhedrovirus: insights into the evolution of a nucleotide metabolism enzyme in the family Baculoviridae.</title>
        <authorList>
            <person name="Ardisson-Araujo D.M."/>
            <person name="Lima R.N."/>
            <person name="Melo F.L."/>
            <person name="Clem R.J."/>
            <person name="Huang N."/>
            <person name="Bao S.N."/>
            <person name="Sosa-Gomez D.R."/>
            <person name="Ribeiro B.M."/>
        </authorList>
    </citation>
    <scope>NUCLEOTIDE SEQUENCE [LARGE SCALE GENOMIC DNA]</scope>
</reference>
<comment type="similarity">
    <text evidence="1 7">Belongs to the UDP-glycosyltransferase family.</text>
</comment>
<dbReference type="PROSITE" id="PS00375">
    <property type="entry name" value="UDPGT"/>
    <property type="match status" value="1"/>
</dbReference>
<evidence type="ECO:0000313" key="8">
    <source>
        <dbReference type="EMBL" id="AKN80687.1"/>
    </source>
</evidence>
<dbReference type="Gene3D" id="3.40.50.2000">
    <property type="entry name" value="Glycogen Phosphorylase B"/>
    <property type="match status" value="1"/>
</dbReference>
<keyword evidence="3 7" id="KW-0328">Glycosyltransferase</keyword>
<dbReference type="InterPro" id="IPR002213">
    <property type="entry name" value="UDP_glucos_trans"/>
</dbReference>
<dbReference type="EMBL" id="KM596836">
    <property type="protein sequence ID" value="AKN80687.1"/>
    <property type="molecule type" value="Genomic_DNA"/>
</dbReference>
<evidence type="ECO:0000256" key="2">
    <source>
        <dbReference type="ARBA" id="ARBA00013904"/>
    </source>
</evidence>
<keyword evidence="5" id="KW-0732">Signal</keyword>
<dbReference type="PANTHER" id="PTHR48043">
    <property type="entry name" value="EG:EG0003.4 PROTEIN-RELATED"/>
    <property type="match status" value="1"/>
</dbReference>
<dbReference type="KEGG" id="vg:26040117"/>
<dbReference type="GO" id="GO:0008194">
    <property type="term" value="F:UDP-glycosyltransferase activity"/>
    <property type="evidence" value="ECO:0007669"/>
    <property type="project" value="InterPro"/>
</dbReference>
<proteinExistence type="inferred from homology"/>
<dbReference type="Proteomes" id="UP000204667">
    <property type="component" value="Segment"/>
</dbReference>
<dbReference type="GeneID" id="26040117"/>
<evidence type="ECO:0000256" key="6">
    <source>
        <dbReference type="ARBA" id="ARBA00057965"/>
    </source>
</evidence>
<dbReference type="RefSeq" id="YP_009165739.1">
    <property type="nucleotide sequence ID" value="NC_027923.1"/>
</dbReference>
<evidence type="ECO:0000256" key="7">
    <source>
        <dbReference type="RuleBase" id="RU003718"/>
    </source>
</evidence>
<evidence type="ECO:0000256" key="4">
    <source>
        <dbReference type="ARBA" id="ARBA00022679"/>
    </source>
</evidence>
<dbReference type="Pfam" id="PF00201">
    <property type="entry name" value="UDPGT"/>
    <property type="match status" value="1"/>
</dbReference>
<evidence type="ECO:0000256" key="1">
    <source>
        <dbReference type="ARBA" id="ARBA00009995"/>
    </source>
</evidence>
<name>A0A0M3WN91_9ABAC</name>
<sequence>MTHLSLVVLLVAATFVGGTNGGNIVAFLPTPSYSHQSVFKVYLEEMARRQHVVYIIKPNISTVKFEQPTAGKGKIIEIDSTLKESSFVKLLKESRVYRKRGLVADVSTVTADNYINLVQMVANQLQLPHVRSFIEKNIVDETGRSLRFDVLITEAYIDYPLILSHLLHNLPVIQISSGHGVAENFETMGAISRHPLYFPNMWRTKFVNVKSSASSSSWNFITQLYAELKLKYEFTNLADRQSVMFRDTYGDDTPDVYTLRNNVQLLLINVHPWLDNNRPVPPSVQYLGGLHLVNVDEYSAQIINSAVKKFLDSSDKPVVYISFGSGIEVANNMDMEFFNMLVSTFDSLKTQYNFLWKYESDQHLDKIPTNVLVQKWFEQQAVLKHKNITAFVTQSGIQSIDEAIDSLVPMIGLPLMGDQAFNANKIRELKLGCVVDTVSVDTAGLVRAIKDVAENPVYRHNLRRLRHSIRNPMISPLQKATWFTEHVITRKFNSNLKPQSANTSYSQYYMCHMITSILFVVILNQLRYIIQLYEAFN</sequence>
<comment type="function">
    <text evidence="6">Catalyzes the transfer of glucose from UDP-glucose to ecdysteroids which are insect molting hormones. Expression of egt interferes with normal insect development and block molting.</text>
</comment>
<dbReference type="InterPro" id="IPR035595">
    <property type="entry name" value="UDP_glycos_trans_CS"/>
</dbReference>
<protein>
    <recommendedName>
        <fullName evidence="2">Ecdysteroid UDP-glucosyltransferase</fullName>
    </recommendedName>
</protein>
<dbReference type="SUPFAM" id="SSF53756">
    <property type="entry name" value="UDP-Glycosyltransferase/glycogen phosphorylase"/>
    <property type="match status" value="1"/>
</dbReference>
<dbReference type="FunFam" id="3.40.50.2000:FF:000050">
    <property type="entry name" value="UDP-glucuronosyltransferase"/>
    <property type="match status" value="1"/>
</dbReference>